<accession>R7RRD3</accession>
<evidence type="ECO:0000256" key="2">
    <source>
        <dbReference type="ARBA" id="ARBA00022553"/>
    </source>
</evidence>
<protein>
    <recommendedName>
        <fullName evidence="1">Stage 0 sporulation protein A homolog</fullName>
    </recommendedName>
</protein>
<keyword evidence="2 7" id="KW-0597">Phosphoprotein</keyword>
<feature type="domain" description="HTH luxR-type" evidence="8">
    <location>
        <begin position="143"/>
        <end position="208"/>
    </location>
</feature>
<dbReference type="Pfam" id="PF00196">
    <property type="entry name" value="GerE"/>
    <property type="match status" value="1"/>
</dbReference>
<dbReference type="GO" id="GO:0003677">
    <property type="term" value="F:DNA binding"/>
    <property type="evidence" value="ECO:0007669"/>
    <property type="project" value="UniProtKB-KW"/>
</dbReference>
<dbReference type="HOGENOM" id="CLU_000445_90_0_9"/>
<name>R7RRD3_9CLOT</name>
<dbReference type="CDD" id="cd17535">
    <property type="entry name" value="REC_NarL-like"/>
    <property type="match status" value="1"/>
</dbReference>
<keyword evidence="11" id="KW-1185">Reference proteome</keyword>
<dbReference type="InterPro" id="IPR058245">
    <property type="entry name" value="NreC/VraR/RcsB-like_REC"/>
</dbReference>
<comment type="function">
    <text evidence="6">May play the central regulatory role in sporulation. It may be an element of the effector pathway responsible for the activation of sporulation genes in response to nutritional stress. Spo0A may act in concert with spo0H (a sigma factor) to control the expression of some genes that are critical to the sporulation process.</text>
</comment>
<dbReference type="InterPro" id="IPR016032">
    <property type="entry name" value="Sig_transdc_resp-reg_C-effctor"/>
</dbReference>
<evidence type="ECO:0000256" key="5">
    <source>
        <dbReference type="ARBA" id="ARBA00023163"/>
    </source>
</evidence>
<evidence type="ECO:0000256" key="1">
    <source>
        <dbReference type="ARBA" id="ARBA00018672"/>
    </source>
</evidence>
<dbReference type="SMART" id="SM00421">
    <property type="entry name" value="HTH_LUXR"/>
    <property type="match status" value="1"/>
</dbReference>
<dbReference type="SUPFAM" id="SSF52172">
    <property type="entry name" value="CheY-like"/>
    <property type="match status" value="1"/>
</dbReference>
<dbReference type="EMBL" id="CAVN010000100">
    <property type="protein sequence ID" value="CDF58762.1"/>
    <property type="molecule type" value="Genomic_DNA"/>
</dbReference>
<dbReference type="GO" id="GO:0006355">
    <property type="term" value="P:regulation of DNA-templated transcription"/>
    <property type="evidence" value="ECO:0007669"/>
    <property type="project" value="InterPro"/>
</dbReference>
<dbReference type="AlphaFoldDB" id="R7RRD3"/>
<dbReference type="GO" id="GO:0000160">
    <property type="term" value="P:phosphorelay signal transduction system"/>
    <property type="evidence" value="ECO:0007669"/>
    <property type="project" value="InterPro"/>
</dbReference>
<evidence type="ECO:0000256" key="7">
    <source>
        <dbReference type="PROSITE-ProRule" id="PRU00169"/>
    </source>
</evidence>
<dbReference type="Gene3D" id="3.40.50.2300">
    <property type="match status" value="1"/>
</dbReference>
<evidence type="ECO:0000256" key="4">
    <source>
        <dbReference type="ARBA" id="ARBA00023125"/>
    </source>
</evidence>
<evidence type="ECO:0000259" key="8">
    <source>
        <dbReference type="PROSITE" id="PS50043"/>
    </source>
</evidence>
<dbReference type="PRINTS" id="PR00038">
    <property type="entry name" value="HTHLUXR"/>
</dbReference>
<dbReference type="Proteomes" id="UP000014923">
    <property type="component" value="Unassembled WGS sequence"/>
</dbReference>
<evidence type="ECO:0000256" key="6">
    <source>
        <dbReference type="ARBA" id="ARBA00024867"/>
    </source>
</evidence>
<reference evidence="10" key="1">
    <citation type="submission" date="2013-03" db="EMBL/GenBank/DDBJ databases">
        <title>Draft genome sequence of the hydrogen-ethanol-producing anaerobic alkalithermophilic Caloramator celere.</title>
        <authorList>
            <person name="Ciranna A."/>
            <person name="Larjo A."/>
            <person name="Kivisto A."/>
            <person name="Santala V."/>
            <person name="Roos C."/>
            <person name="Karp M."/>
        </authorList>
    </citation>
    <scope>NUCLEOTIDE SEQUENCE [LARGE SCALE GENOMIC DNA]</scope>
    <source>
        <strain evidence="10">DSM 8682</strain>
    </source>
</reference>
<dbReference type="Pfam" id="PF00072">
    <property type="entry name" value="Response_reg"/>
    <property type="match status" value="1"/>
</dbReference>
<keyword evidence="5" id="KW-0804">Transcription</keyword>
<organism evidence="10 11">
    <name type="scientific">Thermobrachium celere DSM 8682</name>
    <dbReference type="NCBI Taxonomy" id="941824"/>
    <lineage>
        <taxon>Bacteria</taxon>
        <taxon>Bacillati</taxon>
        <taxon>Bacillota</taxon>
        <taxon>Clostridia</taxon>
        <taxon>Eubacteriales</taxon>
        <taxon>Clostridiaceae</taxon>
        <taxon>Thermobrachium</taxon>
    </lineage>
</organism>
<evidence type="ECO:0000259" key="9">
    <source>
        <dbReference type="PROSITE" id="PS50110"/>
    </source>
</evidence>
<evidence type="ECO:0000313" key="11">
    <source>
        <dbReference type="Proteomes" id="UP000014923"/>
    </source>
</evidence>
<keyword evidence="3" id="KW-0805">Transcription regulation</keyword>
<dbReference type="RefSeq" id="WP_018663478.1">
    <property type="nucleotide sequence ID" value="NZ_HF952018.1"/>
</dbReference>
<dbReference type="SMART" id="SM00448">
    <property type="entry name" value="REC"/>
    <property type="match status" value="1"/>
</dbReference>
<feature type="modified residue" description="4-aspartylphosphate" evidence="7">
    <location>
        <position position="54"/>
    </location>
</feature>
<dbReference type="InterPro" id="IPR001789">
    <property type="entry name" value="Sig_transdc_resp-reg_receiver"/>
</dbReference>
<dbReference type="SUPFAM" id="SSF46894">
    <property type="entry name" value="C-terminal effector domain of the bipartite response regulators"/>
    <property type="match status" value="1"/>
</dbReference>
<dbReference type="InterPro" id="IPR011006">
    <property type="entry name" value="CheY-like_superfamily"/>
</dbReference>
<dbReference type="CDD" id="cd06170">
    <property type="entry name" value="LuxR_C_like"/>
    <property type="match status" value="1"/>
</dbReference>
<dbReference type="PROSITE" id="PS50110">
    <property type="entry name" value="RESPONSE_REGULATORY"/>
    <property type="match status" value="1"/>
</dbReference>
<evidence type="ECO:0000313" key="10">
    <source>
        <dbReference type="EMBL" id="CDF58762.1"/>
    </source>
</evidence>
<gene>
    <name evidence="10" type="ORF">TCEL_00981</name>
</gene>
<dbReference type="PROSITE" id="PS50043">
    <property type="entry name" value="HTH_LUXR_2"/>
    <property type="match status" value="1"/>
</dbReference>
<proteinExistence type="predicted"/>
<dbReference type="OrthoDB" id="9779069at2"/>
<comment type="caution">
    <text evidence="10">The sequence shown here is derived from an EMBL/GenBank/DDBJ whole genome shotgun (WGS) entry which is preliminary data.</text>
</comment>
<evidence type="ECO:0000256" key="3">
    <source>
        <dbReference type="ARBA" id="ARBA00023015"/>
    </source>
</evidence>
<sequence>MIKILIADDHMLIREGLEKIISLEGNMQILFKCRDGKEAIDHIRKNSLDVALLDINMPYFTGIDVLRVIKNENIDVKTIILTVESDKNTLFEAIEIGADGYILKDSAADEIVEAINTVYSGEKYIDKSLVSLIFSKIKSKEDKNSIFDRLSKREVEVLLYISQGFSNKEIASKLFLSEKTVKNYTTSLFEKLGVHDRVQAALLAVQNNIEGYYKQKNRD</sequence>
<keyword evidence="4" id="KW-0238">DNA-binding</keyword>
<dbReference type="PROSITE" id="PS00622">
    <property type="entry name" value="HTH_LUXR_1"/>
    <property type="match status" value="1"/>
</dbReference>
<dbReference type="InterPro" id="IPR039420">
    <property type="entry name" value="WalR-like"/>
</dbReference>
<dbReference type="PANTHER" id="PTHR43214">
    <property type="entry name" value="TWO-COMPONENT RESPONSE REGULATOR"/>
    <property type="match status" value="1"/>
</dbReference>
<dbReference type="InterPro" id="IPR000792">
    <property type="entry name" value="Tscrpt_reg_LuxR_C"/>
</dbReference>
<feature type="domain" description="Response regulatory" evidence="9">
    <location>
        <begin position="3"/>
        <end position="119"/>
    </location>
</feature>
<dbReference type="eggNOG" id="COG2197">
    <property type="taxonomic scope" value="Bacteria"/>
</dbReference>